<proteinExistence type="predicted"/>
<dbReference type="InterPro" id="IPR006860">
    <property type="entry name" value="FecR"/>
</dbReference>
<feature type="domain" description="FecR protein" evidence="2">
    <location>
        <begin position="138"/>
        <end position="195"/>
    </location>
</feature>
<dbReference type="InterPro" id="IPR011990">
    <property type="entry name" value="TPR-like_helical_dom_sf"/>
</dbReference>
<dbReference type="Gene3D" id="1.25.40.10">
    <property type="entry name" value="Tetratricopeptide repeat domain"/>
    <property type="match status" value="1"/>
</dbReference>
<name>A0A0K1PBN2_9BACT</name>
<keyword evidence="4" id="KW-1185">Reference proteome</keyword>
<dbReference type="Proteomes" id="UP000055590">
    <property type="component" value="Chromosome"/>
</dbReference>
<evidence type="ECO:0000256" key="1">
    <source>
        <dbReference type="SAM" id="MobiDB-lite"/>
    </source>
</evidence>
<reference evidence="3 4" key="1">
    <citation type="submission" date="2015-08" db="EMBL/GenBank/DDBJ databases">
        <authorList>
            <person name="Babu N.S."/>
            <person name="Beckwith C.J."/>
            <person name="Beseler K.G."/>
            <person name="Brison A."/>
            <person name="Carone J.V."/>
            <person name="Caskin T.P."/>
            <person name="Diamond M."/>
            <person name="Durham M.E."/>
            <person name="Foxe J.M."/>
            <person name="Go M."/>
            <person name="Henderson B.A."/>
            <person name="Jones I.B."/>
            <person name="McGettigan J.A."/>
            <person name="Micheletti S.J."/>
            <person name="Nasrallah M.E."/>
            <person name="Ortiz D."/>
            <person name="Piller C.R."/>
            <person name="Privatt S.R."/>
            <person name="Schneider S.L."/>
            <person name="Sharp S."/>
            <person name="Smith T.C."/>
            <person name="Stanton J.D."/>
            <person name="Ullery H.E."/>
            <person name="Wilson R.J."/>
            <person name="Serrano M.G."/>
            <person name="Buck G."/>
            <person name="Lee V."/>
            <person name="Wang Y."/>
            <person name="Carvalho R."/>
            <person name="Voegtly L."/>
            <person name="Shi R."/>
            <person name="Duckworth R."/>
            <person name="Johnson A."/>
            <person name="Loviza R."/>
            <person name="Walstead R."/>
            <person name="Shah Z."/>
            <person name="Kiflezghi M."/>
            <person name="Wade K."/>
            <person name="Ball S.L."/>
            <person name="Bradley K.W."/>
            <person name="Asai D.J."/>
            <person name="Bowman C.A."/>
            <person name="Russell D.A."/>
            <person name="Pope W.H."/>
            <person name="Jacobs-Sera D."/>
            <person name="Hendrix R.W."/>
            <person name="Hatfull G.F."/>
        </authorList>
    </citation>
    <scope>NUCLEOTIDE SEQUENCE [LARGE SCALE GENOMIC DNA]</scope>
    <source>
        <strain evidence="3 4">DSM 27710</strain>
    </source>
</reference>
<dbReference type="STRING" id="1391653.AKJ08_1322"/>
<feature type="region of interest" description="Disordered" evidence="1">
    <location>
        <begin position="1"/>
        <end position="24"/>
    </location>
</feature>
<dbReference type="GO" id="GO:0016989">
    <property type="term" value="F:sigma factor antagonist activity"/>
    <property type="evidence" value="ECO:0007669"/>
    <property type="project" value="TreeGrafter"/>
</dbReference>
<evidence type="ECO:0000313" key="4">
    <source>
        <dbReference type="Proteomes" id="UP000055590"/>
    </source>
</evidence>
<dbReference type="EMBL" id="CP012332">
    <property type="protein sequence ID" value="AKU90935.1"/>
    <property type="molecule type" value="Genomic_DNA"/>
</dbReference>
<sequence length="403" mass="42750">MTRTTTGCPSLETLARSEGGNHPHLTTCGPCRRTVADLAELARAAKDLSWEPPSAERMRRMEAALIALAPDVAPAPPRRHRMTVAGLSAVAAIVAWATFALSPSVEVPIRSEIVATDGARYEHTTRHPVATDDPSLDLVRLAAGTLSLHVEHLSPRQRFVVATADAEVEVRGTRFQVVAEDERLVRVSVQEGKVEVRVSGEAPLLLLPGESWERSAAPSVKVAGAIVDAGGLGADFALAAVEPMPAAGDASPVVMHRRSSRRPAPAPMPVEEAVRTPSSEAELTFAEGWELLRTGDPEGAAARFAATESGYAPPGLAADAAYWRIVALARAGGIVESEARMRSFLERHGTSDRASEVSLMLGLRHAARGDVDGARPLLEQARHAPSARVRAQAGEALDRILTP</sequence>
<protein>
    <recommendedName>
        <fullName evidence="2">FecR protein domain-containing protein</fullName>
    </recommendedName>
</protein>
<dbReference type="InterPro" id="IPR012373">
    <property type="entry name" value="Ferrdict_sens_TM"/>
</dbReference>
<dbReference type="PANTHER" id="PTHR30273">
    <property type="entry name" value="PERIPLASMIC SIGNAL SENSOR AND SIGMA FACTOR ACTIVATOR FECR-RELATED"/>
    <property type="match status" value="1"/>
</dbReference>
<evidence type="ECO:0000313" key="3">
    <source>
        <dbReference type="EMBL" id="AKU90935.1"/>
    </source>
</evidence>
<accession>A0A0K1PBN2</accession>
<dbReference type="Pfam" id="PF04773">
    <property type="entry name" value="FecR"/>
    <property type="match status" value="1"/>
</dbReference>
<gene>
    <name evidence="3" type="ORF">AKJ08_1322</name>
</gene>
<evidence type="ECO:0000259" key="2">
    <source>
        <dbReference type="Pfam" id="PF04773"/>
    </source>
</evidence>
<dbReference type="RefSeq" id="WP_050725323.1">
    <property type="nucleotide sequence ID" value="NZ_CP012332.1"/>
</dbReference>
<dbReference type="AlphaFoldDB" id="A0A0K1PBN2"/>
<dbReference type="Gene3D" id="2.60.120.1440">
    <property type="match status" value="1"/>
</dbReference>
<organism evidence="3 4">
    <name type="scientific">Vulgatibacter incomptus</name>
    <dbReference type="NCBI Taxonomy" id="1391653"/>
    <lineage>
        <taxon>Bacteria</taxon>
        <taxon>Pseudomonadati</taxon>
        <taxon>Myxococcota</taxon>
        <taxon>Myxococcia</taxon>
        <taxon>Myxococcales</taxon>
        <taxon>Cystobacterineae</taxon>
        <taxon>Vulgatibacteraceae</taxon>
        <taxon>Vulgatibacter</taxon>
    </lineage>
</organism>
<dbReference type="OrthoDB" id="5497983at2"/>
<dbReference type="KEGG" id="vin:AKJ08_1322"/>
<dbReference type="PANTHER" id="PTHR30273:SF2">
    <property type="entry name" value="PROTEIN FECR"/>
    <property type="match status" value="1"/>
</dbReference>